<organism evidence="2 3">
    <name type="scientific">Nocardiopsis changdeensis</name>
    <dbReference type="NCBI Taxonomy" id="2831969"/>
    <lineage>
        <taxon>Bacteria</taxon>
        <taxon>Bacillati</taxon>
        <taxon>Actinomycetota</taxon>
        <taxon>Actinomycetes</taxon>
        <taxon>Streptosporangiales</taxon>
        <taxon>Nocardiopsidaceae</taxon>
        <taxon>Nocardiopsis</taxon>
    </lineage>
</organism>
<accession>A0ABX8BWI0</accession>
<feature type="compositionally biased region" description="Basic and acidic residues" evidence="1">
    <location>
        <begin position="72"/>
        <end position="82"/>
    </location>
</feature>
<name>A0ABX8BWI0_9ACTN</name>
<dbReference type="RefSeq" id="WP_220565940.1">
    <property type="nucleotide sequence ID" value="NZ_CP074133.1"/>
</dbReference>
<reference evidence="2 3" key="1">
    <citation type="submission" date="2021-05" db="EMBL/GenBank/DDBJ databases">
        <title>Direct Submission.</title>
        <authorList>
            <person name="Li K."/>
            <person name="Gao J."/>
        </authorList>
    </citation>
    <scope>NUCLEOTIDE SEQUENCE [LARGE SCALE GENOMIC DNA]</scope>
    <source>
        <strain evidence="2 3">Mg02</strain>
    </source>
</reference>
<keyword evidence="3" id="KW-1185">Reference proteome</keyword>
<feature type="region of interest" description="Disordered" evidence="1">
    <location>
        <begin position="1"/>
        <end position="24"/>
    </location>
</feature>
<proteinExistence type="predicted"/>
<sequence>MRRTCLLEAGHSGPHEDSKGQTWEPPELTLERLRSTWGSTHRIVWTGSLWMATHRDPNAPWRTEVEPTPEQLEERLRAHSAP</sequence>
<dbReference type="EMBL" id="CP074133">
    <property type="protein sequence ID" value="QUX26328.1"/>
    <property type="molecule type" value="Genomic_DNA"/>
</dbReference>
<evidence type="ECO:0000313" key="2">
    <source>
        <dbReference type="EMBL" id="QUX26328.1"/>
    </source>
</evidence>
<dbReference type="Proteomes" id="UP000676079">
    <property type="component" value="Chromosome"/>
</dbReference>
<evidence type="ECO:0000256" key="1">
    <source>
        <dbReference type="SAM" id="MobiDB-lite"/>
    </source>
</evidence>
<protein>
    <submittedName>
        <fullName evidence="2">Uncharacterized protein</fullName>
    </submittedName>
</protein>
<feature type="region of interest" description="Disordered" evidence="1">
    <location>
        <begin position="58"/>
        <end position="82"/>
    </location>
</feature>
<gene>
    <name evidence="2" type="ORF">KGD84_30725</name>
</gene>
<evidence type="ECO:0000313" key="3">
    <source>
        <dbReference type="Proteomes" id="UP000676079"/>
    </source>
</evidence>